<evidence type="ECO:0000256" key="6">
    <source>
        <dbReference type="SAM" id="Phobius"/>
    </source>
</evidence>
<dbReference type="InterPro" id="IPR020846">
    <property type="entry name" value="MFS_dom"/>
</dbReference>
<feature type="transmembrane region" description="Helical" evidence="6">
    <location>
        <begin position="354"/>
        <end position="377"/>
    </location>
</feature>
<dbReference type="PROSITE" id="PS50850">
    <property type="entry name" value="MFS"/>
    <property type="match status" value="1"/>
</dbReference>
<feature type="transmembrane region" description="Helical" evidence="6">
    <location>
        <begin position="271"/>
        <end position="288"/>
    </location>
</feature>
<keyword evidence="4 6" id="KW-1133">Transmembrane helix</keyword>
<gene>
    <name evidence="8" type="ORF">KJP28_04895</name>
</gene>
<dbReference type="EMBL" id="JAHUZE010000001">
    <property type="protein sequence ID" value="MBV7378251.1"/>
    <property type="molecule type" value="Genomic_DNA"/>
</dbReference>
<accession>A0ABS6T110</accession>
<evidence type="ECO:0000256" key="1">
    <source>
        <dbReference type="ARBA" id="ARBA00004651"/>
    </source>
</evidence>
<evidence type="ECO:0000256" key="3">
    <source>
        <dbReference type="ARBA" id="ARBA00022692"/>
    </source>
</evidence>
<evidence type="ECO:0000256" key="5">
    <source>
        <dbReference type="ARBA" id="ARBA00023136"/>
    </source>
</evidence>
<dbReference type="Proteomes" id="UP000756530">
    <property type="component" value="Unassembled WGS sequence"/>
</dbReference>
<organism evidence="8 9">
    <name type="scientific">Maritimibacter dapengensis</name>
    <dbReference type="NCBI Taxonomy" id="2836868"/>
    <lineage>
        <taxon>Bacteria</taxon>
        <taxon>Pseudomonadati</taxon>
        <taxon>Pseudomonadota</taxon>
        <taxon>Alphaproteobacteria</taxon>
        <taxon>Rhodobacterales</taxon>
        <taxon>Roseobacteraceae</taxon>
        <taxon>Maritimibacter</taxon>
    </lineage>
</organism>
<evidence type="ECO:0000313" key="8">
    <source>
        <dbReference type="EMBL" id="MBV7378251.1"/>
    </source>
</evidence>
<protein>
    <submittedName>
        <fullName evidence="8">MFS transporter</fullName>
    </submittedName>
</protein>
<dbReference type="PANTHER" id="PTHR43124:SF10">
    <property type="entry name" value="PURINE EFFLUX PUMP PBUE"/>
    <property type="match status" value="1"/>
</dbReference>
<comment type="caution">
    <text evidence="8">The sequence shown here is derived from an EMBL/GenBank/DDBJ whole genome shotgun (WGS) entry which is preliminary data.</text>
</comment>
<dbReference type="CDD" id="cd17324">
    <property type="entry name" value="MFS_NepI_like"/>
    <property type="match status" value="1"/>
</dbReference>
<evidence type="ECO:0000259" key="7">
    <source>
        <dbReference type="PROSITE" id="PS50850"/>
    </source>
</evidence>
<dbReference type="PROSITE" id="PS51257">
    <property type="entry name" value="PROKAR_LIPOPROTEIN"/>
    <property type="match status" value="1"/>
</dbReference>
<proteinExistence type="predicted"/>
<name>A0ABS6T110_9RHOB</name>
<feature type="transmembrane region" description="Helical" evidence="6">
    <location>
        <begin position="132"/>
        <end position="156"/>
    </location>
</feature>
<sequence>MDRTTRLALNLLSLTMFSVGACMFVAIGTLPDIAPSLGVTRAEAGMVIATYAFGSAIGAPLLQILVGHLPRKRLVVVGLAVLGAGMVMSALAPSYELVLAGRIVSALGGSVASPVASALGASLVANARQGQALAIVFGGMTIASAVVAPVATWMGAHLGWRPTFAVFGLTVIGFAVLTQLRVPETGPGERLNGRVLIETILRPVNLTGILVPVVTLAGLFATFTMITLYYFEHIGATAEETSVAMLLYGAAGVAGNYIARYVTRIWPAERTMTTAILVIATALVALYLMPPLLVPATIAVIVWSSMLALFFPAQQQRMIAQEPHRAGLILALNTSSLYVGMSAGSFVAGRVDAALGLAPLPLVSALILAGALAMLALSARIARRQATLAPAQ</sequence>
<dbReference type="InterPro" id="IPR050189">
    <property type="entry name" value="MFS_Efflux_Transporters"/>
</dbReference>
<keyword evidence="5 6" id="KW-0472">Membrane</keyword>
<dbReference type="RefSeq" id="WP_218391104.1">
    <property type="nucleotide sequence ID" value="NZ_JAHUZE010000001.1"/>
</dbReference>
<feature type="transmembrane region" description="Helical" evidence="6">
    <location>
        <begin position="203"/>
        <end position="231"/>
    </location>
</feature>
<feature type="transmembrane region" description="Helical" evidence="6">
    <location>
        <begin position="294"/>
        <end position="314"/>
    </location>
</feature>
<feature type="transmembrane region" description="Helical" evidence="6">
    <location>
        <begin position="48"/>
        <end position="67"/>
    </location>
</feature>
<feature type="transmembrane region" description="Helical" evidence="6">
    <location>
        <begin position="103"/>
        <end position="125"/>
    </location>
</feature>
<feature type="transmembrane region" description="Helical" evidence="6">
    <location>
        <begin position="7"/>
        <end position="28"/>
    </location>
</feature>
<dbReference type="Pfam" id="PF07690">
    <property type="entry name" value="MFS_1"/>
    <property type="match status" value="1"/>
</dbReference>
<keyword evidence="9" id="KW-1185">Reference proteome</keyword>
<feature type="transmembrane region" description="Helical" evidence="6">
    <location>
        <begin position="243"/>
        <end position="259"/>
    </location>
</feature>
<feature type="transmembrane region" description="Helical" evidence="6">
    <location>
        <begin position="326"/>
        <end position="348"/>
    </location>
</feature>
<dbReference type="InterPro" id="IPR011701">
    <property type="entry name" value="MFS"/>
</dbReference>
<evidence type="ECO:0000256" key="2">
    <source>
        <dbReference type="ARBA" id="ARBA00022475"/>
    </source>
</evidence>
<keyword evidence="3 6" id="KW-0812">Transmembrane</keyword>
<keyword evidence="2" id="KW-1003">Cell membrane</keyword>
<feature type="transmembrane region" description="Helical" evidence="6">
    <location>
        <begin position="162"/>
        <end position="182"/>
    </location>
</feature>
<dbReference type="PANTHER" id="PTHR43124">
    <property type="entry name" value="PURINE EFFLUX PUMP PBUE"/>
    <property type="match status" value="1"/>
</dbReference>
<feature type="transmembrane region" description="Helical" evidence="6">
    <location>
        <begin position="74"/>
        <end position="91"/>
    </location>
</feature>
<evidence type="ECO:0000256" key="4">
    <source>
        <dbReference type="ARBA" id="ARBA00022989"/>
    </source>
</evidence>
<evidence type="ECO:0000313" key="9">
    <source>
        <dbReference type="Proteomes" id="UP000756530"/>
    </source>
</evidence>
<feature type="domain" description="Major facilitator superfamily (MFS) profile" evidence="7">
    <location>
        <begin position="8"/>
        <end position="382"/>
    </location>
</feature>
<reference evidence="8 9" key="1">
    <citation type="submission" date="2021-05" db="EMBL/GenBank/DDBJ databases">
        <title>Culturable bacteria isolated from Daya Bay.</title>
        <authorList>
            <person name="Zheng W."/>
            <person name="Yu S."/>
            <person name="Huang Y."/>
        </authorList>
    </citation>
    <scope>NUCLEOTIDE SEQUENCE [LARGE SCALE GENOMIC DNA]</scope>
    <source>
        <strain evidence="8 9">DP4N28-5</strain>
    </source>
</reference>
<comment type="subcellular location">
    <subcellularLocation>
        <location evidence="1">Cell membrane</location>
        <topology evidence="1">Multi-pass membrane protein</topology>
    </subcellularLocation>
</comment>